<proteinExistence type="predicted"/>
<dbReference type="RefSeq" id="WP_179755255.1">
    <property type="nucleotide sequence ID" value="NZ_BAAAGN010000013.1"/>
</dbReference>
<reference evidence="2 3" key="1">
    <citation type="submission" date="2020-07" db="EMBL/GenBank/DDBJ databases">
        <title>Sequencing the genomes of 1000 actinobacteria strains.</title>
        <authorList>
            <person name="Klenk H.-P."/>
        </authorList>
    </citation>
    <scope>NUCLEOTIDE SEQUENCE [LARGE SCALE GENOMIC DNA]</scope>
    <source>
        <strain evidence="2 3">DSM 7487</strain>
    </source>
</reference>
<feature type="domain" description="DNA mimic protein DMP19 C-terminal" evidence="1">
    <location>
        <begin position="27"/>
        <end position="92"/>
    </location>
</feature>
<comment type="caution">
    <text evidence="2">The sequence shown here is derived from an EMBL/GenBank/DDBJ whole genome shotgun (WGS) entry which is preliminary data.</text>
</comment>
<dbReference type="InterPro" id="IPR025402">
    <property type="entry name" value="DMP19_C"/>
</dbReference>
<organism evidence="2 3">
    <name type="scientific">Kineococcus aurantiacus</name>
    <dbReference type="NCBI Taxonomy" id="37633"/>
    <lineage>
        <taxon>Bacteria</taxon>
        <taxon>Bacillati</taxon>
        <taxon>Actinomycetota</taxon>
        <taxon>Actinomycetes</taxon>
        <taxon>Kineosporiales</taxon>
        <taxon>Kineosporiaceae</taxon>
        <taxon>Kineococcus</taxon>
    </lineage>
</organism>
<evidence type="ECO:0000313" key="2">
    <source>
        <dbReference type="EMBL" id="NYD24692.1"/>
    </source>
</evidence>
<dbReference type="EMBL" id="JACCBB010000001">
    <property type="protein sequence ID" value="NYD24692.1"/>
    <property type="molecule type" value="Genomic_DNA"/>
</dbReference>
<evidence type="ECO:0000259" key="1">
    <source>
        <dbReference type="Pfam" id="PF14300"/>
    </source>
</evidence>
<keyword evidence="3" id="KW-1185">Reference proteome</keyword>
<protein>
    <recommendedName>
        <fullName evidence="1">DNA mimic protein DMP19 C-terminal domain-containing protein</fullName>
    </recommendedName>
</protein>
<gene>
    <name evidence="2" type="ORF">BJ968_004232</name>
</gene>
<dbReference type="Pfam" id="PF14300">
    <property type="entry name" value="DMP19"/>
    <property type="match status" value="1"/>
</dbReference>
<dbReference type="Proteomes" id="UP000521922">
    <property type="component" value="Unassembled WGS sequence"/>
</dbReference>
<name>A0A7Y9DQ64_9ACTN</name>
<accession>A0A7Y9DQ64</accession>
<evidence type="ECO:0000313" key="3">
    <source>
        <dbReference type="Proteomes" id="UP000521922"/>
    </source>
</evidence>
<sequence length="135" mass="14613">MTDEEFDALWNRACEWDAPAIRTHRGDEALHVVLTFDGSVHNGGLLNAVATYGEDPEYPLPRVLQAYRFLGLEDAASIIARARQEFEGFSAMADDARGDVAEERINASYVLDSGALSAAVRATVQASPQSFAPLG</sequence>
<dbReference type="AlphaFoldDB" id="A0A7Y9DQ64"/>